<feature type="compositionally biased region" description="Low complexity" evidence="5">
    <location>
        <begin position="301"/>
        <end position="314"/>
    </location>
</feature>
<evidence type="ECO:0000256" key="1">
    <source>
        <dbReference type="ARBA" id="ARBA00004123"/>
    </source>
</evidence>
<reference evidence="7 8" key="1">
    <citation type="submission" date="2024-03" db="EMBL/GenBank/DDBJ databases">
        <title>Genome-scale model development and genomic sequencing of the oleaginous clade Lipomyces.</title>
        <authorList>
            <consortium name="Lawrence Berkeley National Laboratory"/>
            <person name="Czajka J.J."/>
            <person name="Han Y."/>
            <person name="Kim J."/>
            <person name="Mondo S.J."/>
            <person name="Hofstad B.A."/>
            <person name="Robles A."/>
            <person name="Haridas S."/>
            <person name="Riley R."/>
            <person name="LaButti K."/>
            <person name="Pangilinan J."/>
            <person name="Andreopoulos W."/>
            <person name="Lipzen A."/>
            <person name="Yan J."/>
            <person name="Wang M."/>
            <person name="Ng V."/>
            <person name="Grigoriev I.V."/>
            <person name="Spatafora J.W."/>
            <person name="Magnuson J.K."/>
            <person name="Baker S.E."/>
            <person name="Pomraning K.R."/>
        </authorList>
    </citation>
    <scope>NUCLEOTIDE SEQUENCE [LARGE SCALE GENOMIC DNA]</scope>
    <source>
        <strain evidence="7 8">Phaff 52-87</strain>
    </source>
</reference>
<evidence type="ECO:0000256" key="3">
    <source>
        <dbReference type="ARBA" id="ARBA00023125"/>
    </source>
</evidence>
<dbReference type="PANTHER" id="PTHR16684:SF11">
    <property type="entry name" value="CENTROMERE PROTEIN C"/>
    <property type="match status" value="1"/>
</dbReference>
<dbReference type="GeneID" id="90036986"/>
<proteinExistence type="inferred from homology"/>
<evidence type="ECO:0000313" key="8">
    <source>
        <dbReference type="Proteomes" id="UP001498771"/>
    </source>
</evidence>
<feature type="region of interest" description="Disordered" evidence="5">
    <location>
        <begin position="465"/>
        <end position="510"/>
    </location>
</feature>
<comment type="subcellular location">
    <subcellularLocation>
        <location evidence="1">Nucleus</location>
    </subcellularLocation>
</comment>
<feature type="region of interest" description="Disordered" evidence="5">
    <location>
        <begin position="243"/>
        <end position="314"/>
    </location>
</feature>
<comment type="caution">
    <text evidence="7">The sequence shown here is derived from an EMBL/GenBank/DDBJ whole genome shotgun (WGS) entry which is preliminary data.</text>
</comment>
<evidence type="ECO:0000313" key="7">
    <source>
        <dbReference type="EMBL" id="KAK7207471.1"/>
    </source>
</evidence>
<organism evidence="7 8">
    <name type="scientific">Myxozyma melibiosi</name>
    <dbReference type="NCBI Taxonomy" id="54550"/>
    <lineage>
        <taxon>Eukaryota</taxon>
        <taxon>Fungi</taxon>
        <taxon>Dikarya</taxon>
        <taxon>Ascomycota</taxon>
        <taxon>Saccharomycotina</taxon>
        <taxon>Lipomycetes</taxon>
        <taxon>Lipomycetales</taxon>
        <taxon>Lipomycetaceae</taxon>
        <taxon>Myxozyma</taxon>
    </lineage>
</organism>
<dbReference type="SUPFAM" id="SSF51182">
    <property type="entry name" value="RmlC-like cupins"/>
    <property type="match status" value="1"/>
</dbReference>
<name>A0ABR1FC95_9ASCO</name>
<evidence type="ECO:0000256" key="2">
    <source>
        <dbReference type="ARBA" id="ARBA00010291"/>
    </source>
</evidence>
<feature type="region of interest" description="Disordered" evidence="5">
    <location>
        <begin position="122"/>
        <end position="210"/>
    </location>
</feature>
<dbReference type="Proteomes" id="UP001498771">
    <property type="component" value="Unassembled WGS sequence"/>
</dbReference>
<dbReference type="Gene3D" id="2.60.120.10">
    <property type="entry name" value="Jelly Rolls"/>
    <property type="match status" value="1"/>
</dbReference>
<sequence>MSALLSLTAAKKSDGVCPAPPFPLLTKPATPATPSHLRSSSPSSSPGYIYHGSLTPNTSPPCPISASPLALKMFASDDDPVSSSAAHIPYTQIDDAASVDDDLLSEENRDADAVFADFVRDDHSEDDQRPQQATVSPPLNKRRQRQRQPSASSDLSVFNFHTDDEADSQLTSPVSSLASSPLRKKRKRGSLTEDPNEQTTTRRSGRTRVQPLEYWKNERIVYNLVQADDGVVVPTIKSIVRAETVKSKRKTSTASASPARKRANTPTQGAEIGRKKTLKPNNTSDVSDRDSSRVFSEGPEETQQSTQQSTQLELPAAADDSEFDCFVAEVEDLSACQRIPRQIAVPSTMLPYTAVRNKASRFDFAKTFEEDRGFLATGIVRLPANSGCKGRKKTGLNALTFCVIEGTVEVFINDDVRFKISRGGHFLVPRLNSYALHNAGRKMCVLFYAQATDTFCNIVEGGKAGTPAADEADQVDSAEGEMSDHEEEVESSSATDEDEEDDEGEGEEDR</sequence>
<keyword evidence="3" id="KW-0238">DNA-binding</keyword>
<dbReference type="EMBL" id="JBBJBU010000001">
    <property type="protein sequence ID" value="KAK7207471.1"/>
    <property type="molecule type" value="Genomic_DNA"/>
</dbReference>
<evidence type="ECO:0000256" key="5">
    <source>
        <dbReference type="SAM" id="MobiDB-lite"/>
    </source>
</evidence>
<keyword evidence="4" id="KW-0539">Nucleus</keyword>
<dbReference type="RefSeq" id="XP_064770504.1">
    <property type="nucleotide sequence ID" value="XM_064911474.1"/>
</dbReference>
<protein>
    <submittedName>
        <fullName evidence="7">Mif2/CENP-C like-domain-containing protein</fullName>
    </submittedName>
</protein>
<keyword evidence="8" id="KW-1185">Reference proteome</keyword>
<dbReference type="InterPro" id="IPR028386">
    <property type="entry name" value="CENP-C/Mif2/cnp3"/>
</dbReference>
<feature type="region of interest" description="Disordered" evidence="5">
    <location>
        <begin position="26"/>
        <end position="54"/>
    </location>
</feature>
<feature type="compositionally biased region" description="Acidic residues" evidence="5">
    <location>
        <begin position="470"/>
        <end position="510"/>
    </location>
</feature>
<feature type="compositionally biased region" description="Polar residues" evidence="5">
    <location>
        <begin position="168"/>
        <end position="179"/>
    </location>
</feature>
<evidence type="ECO:0000256" key="4">
    <source>
        <dbReference type="ARBA" id="ARBA00023242"/>
    </source>
</evidence>
<dbReference type="InterPro" id="IPR025974">
    <property type="entry name" value="Mif2/CENP-C_cupin"/>
</dbReference>
<dbReference type="Pfam" id="PF11699">
    <property type="entry name" value="CENP-C_C"/>
    <property type="match status" value="1"/>
</dbReference>
<accession>A0ABR1FC95</accession>
<dbReference type="InterPro" id="IPR014710">
    <property type="entry name" value="RmlC-like_jellyroll"/>
</dbReference>
<comment type="similarity">
    <text evidence="2">Belongs to the CENP-C/MIF2 family.</text>
</comment>
<feature type="compositionally biased region" description="Low complexity" evidence="5">
    <location>
        <begin position="26"/>
        <end position="46"/>
    </location>
</feature>
<dbReference type="InterPro" id="IPR011051">
    <property type="entry name" value="RmlC_Cupin_sf"/>
</dbReference>
<evidence type="ECO:0000259" key="6">
    <source>
        <dbReference type="Pfam" id="PF11699"/>
    </source>
</evidence>
<dbReference type="PANTHER" id="PTHR16684">
    <property type="entry name" value="CENTROMERE PROTEIN C"/>
    <property type="match status" value="1"/>
</dbReference>
<gene>
    <name evidence="7" type="ORF">BZA70DRAFT_271391</name>
</gene>
<feature type="domain" description="Mif2/CENP-C cupin" evidence="6">
    <location>
        <begin position="362"/>
        <end position="450"/>
    </location>
</feature>